<proteinExistence type="predicted"/>
<dbReference type="Proteomes" id="UP000823773">
    <property type="component" value="Unassembled WGS sequence"/>
</dbReference>
<name>A0ACC5SPX4_ENSAD</name>
<keyword evidence="2" id="KW-1185">Reference proteome</keyword>
<keyword evidence="1" id="KW-0560">Oxidoreductase</keyword>
<organism evidence="1 2">
    <name type="scientific">Ensifer adhaerens</name>
    <name type="common">Sinorhizobium morelense</name>
    <dbReference type="NCBI Taxonomy" id="106592"/>
    <lineage>
        <taxon>Bacteria</taxon>
        <taxon>Pseudomonadati</taxon>
        <taxon>Pseudomonadota</taxon>
        <taxon>Alphaproteobacteria</taxon>
        <taxon>Hyphomicrobiales</taxon>
        <taxon>Rhizobiaceae</taxon>
        <taxon>Sinorhizobium/Ensifer group</taxon>
        <taxon>Ensifer</taxon>
    </lineage>
</organism>
<evidence type="ECO:0000313" key="1">
    <source>
        <dbReference type="EMBL" id="MBP1870887.1"/>
    </source>
</evidence>
<reference evidence="1" key="1">
    <citation type="submission" date="2021-03" db="EMBL/GenBank/DDBJ databases">
        <title>Genomic Encyclopedia of Type Strains, Phase IV (KMG-IV): sequencing the most valuable type-strain genomes for metagenomic binning, comparative biology and taxonomic classification.</title>
        <authorList>
            <person name="Goeker M."/>
        </authorList>
    </citation>
    <scope>NUCLEOTIDE SEQUENCE</scope>
    <source>
        <strain evidence="1">DSM 18131</strain>
    </source>
</reference>
<evidence type="ECO:0000313" key="2">
    <source>
        <dbReference type="Proteomes" id="UP000823773"/>
    </source>
</evidence>
<dbReference type="EC" id="1.1.1.339" evidence="1"/>
<dbReference type="EMBL" id="JAGGJR010000001">
    <property type="protein sequence ID" value="MBP1870887.1"/>
    <property type="molecule type" value="Genomic_DNA"/>
</dbReference>
<sequence>MLRALTEAGASVRLVIREGSSESRLGDLSAVEEVVTTPDLFRQSVEWWAKAFEGIDTVIHVAWYAEPGKYLHSAENIVCLEGTLRMAQAAALAGVRRFVGVGTCFEYDLSAGMLSTDTPLRPISPYAGAKAAVFMALSQWLPLHGIAFAWCRLFYLFGEGEDERRLFPYLRAQLSAGNPVELTSGNQIRDFMDVRDAGKQIADIGLGDKTGPVNICSGTPVTVRQIAERVADEYNRRDLLRFGARPDNLVDPPCVVGLTG</sequence>
<protein>
    <submittedName>
        <fullName evidence="1">dTDP-6-deoxy-L-talose 4-dehydrogenase (NAD+)</fullName>
        <ecNumber evidence="1">1.1.1.339</ecNumber>
    </submittedName>
</protein>
<gene>
    <name evidence="1" type="ORF">J2Z19_000584</name>
</gene>
<comment type="caution">
    <text evidence="1">The sequence shown here is derived from an EMBL/GenBank/DDBJ whole genome shotgun (WGS) entry which is preliminary data.</text>
</comment>
<accession>A0ACC5SPX4</accession>